<dbReference type="GO" id="GO:0003964">
    <property type="term" value="F:RNA-directed DNA polymerase activity"/>
    <property type="evidence" value="ECO:0007669"/>
    <property type="project" value="UniProtKB-KW"/>
</dbReference>
<dbReference type="Pfam" id="PF24626">
    <property type="entry name" value="SH3_Tf2-1"/>
    <property type="match status" value="1"/>
</dbReference>
<dbReference type="Pfam" id="PF17917">
    <property type="entry name" value="RT_RNaseH"/>
    <property type="match status" value="1"/>
</dbReference>
<evidence type="ECO:0000313" key="10">
    <source>
        <dbReference type="EMBL" id="GEX95562.1"/>
    </source>
</evidence>
<feature type="region of interest" description="Disordered" evidence="7">
    <location>
        <begin position="487"/>
        <end position="507"/>
    </location>
</feature>
<proteinExistence type="predicted"/>
<keyword evidence="1" id="KW-0808">Transferase</keyword>
<evidence type="ECO:0000256" key="4">
    <source>
        <dbReference type="ARBA" id="ARBA00022759"/>
    </source>
</evidence>
<dbReference type="Pfam" id="PF00078">
    <property type="entry name" value="RVT_1"/>
    <property type="match status" value="1"/>
</dbReference>
<dbReference type="Gene3D" id="3.30.420.10">
    <property type="entry name" value="Ribonuclease H-like superfamily/Ribonuclease H"/>
    <property type="match status" value="1"/>
</dbReference>
<keyword evidence="2" id="KW-0548">Nucleotidyltransferase</keyword>
<dbReference type="SUPFAM" id="SSF56672">
    <property type="entry name" value="DNA/RNA polymerases"/>
    <property type="match status" value="1"/>
</dbReference>
<dbReference type="PANTHER" id="PTHR37984">
    <property type="entry name" value="PROTEIN CBG26694"/>
    <property type="match status" value="1"/>
</dbReference>
<dbReference type="Gene3D" id="3.10.10.10">
    <property type="entry name" value="HIV Type 1 Reverse Transcriptase, subunit A, domain 1"/>
    <property type="match status" value="1"/>
</dbReference>
<comment type="caution">
    <text evidence="10">The sequence shown here is derived from an EMBL/GenBank/DDBJ whole genome shotgun (WGS) entry which is preliminary data.</text>
</comment>
<dbReference type="GO" id="GO:0003676">
    <property type="term" value="F:nucleic acid binding"/>
    <property type="evidence" value="ECO:0007669"/>
    <property type="project" value="InterPro"/>
</dbReference>
<sequence length="1331" mass="151580">MATLIIYIYLNVSVESVGSSFLRVIFIGSVSIEVSVAPEVGAAAIASPVGVLELDAHSSSEDDPSESSPHPVYVAPMVLPFLCSDDSESDTEISERHVSPTPHDAMLTRWRSRAGLRSSSPTTSIPEIPIAPILPAPSAIVTPSSEPCKALIVRKSVRPLPSHRLALTYTSHHLDHFTFGSSSSYSSSDHSSSRHSSSVHSLFGHTPLDTIDADSSAPLRFVHPSLARTPWSGDSSFESSARPSRKRCKSPAATMTSSIHATRALVPFCADFLPPRKRFRDSISPEDIDTDVLEDIKADATAVEVAVDRDVKAGIDTGIGMEVDVRVDVEDEVESSDRVTIKVRVDMVSGIGFPDAMRMPDAVECLEQVDEGLHDIYNHVIEIPIQRIKDIKTGHRELKARSLIARGERDSLLEFRRRARFMKSKLRQIRRFCYYDRMRSRRLETFVNMTITRSGMTPNAIEELVNRRVEEALAAYEATRAANALEAENQSQNGDDGDNENGGNGNDEMEMVEMEIQMRMIGVLGLLLESRTVGTDVAFAMSWRELMKLMAEVYYPRNEIQKMESELWILTVKNNDLDAYTQRFQELTMMFTKMVLEEEDWVEKFIEGICCENAKNKRRLEVNQRYNRGQQPPFRRPNVGGPCTVICGKCNKIRHLTQDFKVTNSTTSTQRGQVVNQRVVTCFEFGRQGHYRSDCPKLKDQNCGNKAGNKNGIGEARGKAYVLGGGDANPDLNIVKELGSFDIIISMDWLANHRAVIVCDEKIMRIPYGNEVLIVQGDRGGKGEKSKLSIISCTKLRNILRKNDGSFGMCIDYRELNKMTVKNWYPLIRINDLFNQLEGSRVYSKIDLRSGYHQLKVREEYILKTTFRTCYGNYEFQVMPFGPTNAPAVFMDLMNQVCKQYLDNFMTIFIDDILIYSKSEEEHAEHLRLILEFLKKEELYAKFSKCDFWLSRIAKPMTKLTPKNVKLDRSEKAEAAFQLLKQKLCNTLILALPEGSENFVVYFDTSQKGLGAVLIQREKVRAYASCQLKIHKKNYTTHDFELGAVVFGLKMWRHYLYGMKRVVFNDHKSLQHILDHKELNMRQRRWLELLSDYDCEIRYHPGKENVVETDSMEKLTRQYLKEVVSRHGVPVSIIFYRDSKFTYHFWQSLNKALGTQLDMSMAYHPQIDGQSERTIQTLEEILHACVIDFGEGWDRHLPLVEFSYNNNCHTSIKVAPFEALYCRKCQSLICWAEVGDAQLVGPKIIHETTENIIQIKKQGMLAYRLELPEKLSQVHSTFHVSNLKKCFIDEPLAISLDEIQIDDKLNFIEEPVEIMDREVKRLKKSRIPIVK</sequence>
<dbReference type="EMBL" id="BKCJ010141498">
    <property type="protein sequence ID" value="GEX95562.1"/>
    <property type="molecule type" value="Genomic_DNA"/>
</dbReference>
<dbReference type="InterPro" id="IPR001584">
    <property type="entry name" value="Integrase_cat-core"/>
</dbReference>
<dbReference type="PROSITE" id="PS50994">
    <property type="entry name" value="INTEGRASE"/>
    <property type="match status" value="1"/>
</dbReference>
<name>A0A699HK24_TANCI</name>
<dbReference type="InterPro" id="IPR043502">
    <property type="entry name" value="DNA/RNA_pol_sf"/>
</dbReference>
<feature type="domain" description="Integrase catalytic" evidence="9">
    <location>
        <begin position="1107"/>
        <end position="1224"/>
    </location>
</feature>
<gene>
    <name evidence="10" type="ORF">Tci_367537</name>
</gene>
<evidence type="ECO:0000256" key="2">
    <source>
        <dbReference type="ARBA" id="ARBA00022695"/>
    </source>
</evidence>
<keyword evidence="4" id="KW-0255">Endonuclease</keyword>
<accession>A0A699HK24</accession>
<feature type="non-terminal residue" evidence="10">
    <location>
        <position position="1331"/>
    </location>
</feature>
<dbReference type="CDD" id="cd01647">
    <property type="entry name" value="RT_LTR"/>
    <property type="match status" value="1"/>
</dbReference>
<dbReference type="InterPro" id="IPR000477">
    <property type="entry name" value="RT_dom"/>
</dbReference>
<dbReference type="InterPro" id="IPR041373">
    <property type="entry name" value="RT_RNaseH"/>
</dbReference>
<evidence type="ECO:0000256" key="3">
    <source>
        <dbReference type="ARBA" id="ARBA00022722"/>
    </source>
</evidence>
<evidence type="ECO:0000256" key="6">
    <source>
        <dbReference type="ARBA" id="ARBA00022918"/>
    </source>
</evidence>
<evidence type="ECO:0000256" key="5">
    <source>
        <dbReference type="ARBA" id="ARBA00022801"/>
    </source>
</evidence>
<evidence type="ECO:0000259" key="8">
    <source>
        <dbReference type="PROSITE" id="PS50878"/>
    </source>
</evidence>
<dbReference type="GO" id="GO:0004519">
    <property type="term" value="F:endonuclease activity"/>
    <property type="evidence" value="ECO:0007669"/>
    <property type="project" value="UniProtKB-KW"/>
</dbReference>
<dbReference type="Gene3D" id="3.30.70.270">
    <property type="match status" value="1"/>
</dbReference>
<feature type="region of interest" description="Disordered" evidence="7">
    <location>
        <begin position="231"/>
        <end position="253"/>
    </location>
</feature>
<dbReference type="PANTHER" id="PTHR37984:SF5">
    <property type="entry name" value="PROTEIN NYNRIN-LIKE"/>
    <property type="match status" value="1"/>
</dbReference>
<dbReference type="InterPro" id="IPR056924">
    <property type="entry name" value="SH3_Tf2-1"/>
</dbReference>
<dbReference type="InterPro" id="IPR043128">
    <property type="entry name" value="Rev_trsase/Diguanyl_cyclase"/>
</dbReference>
<dbReference type="InterPro" id="IPR036397">
    <property type="entry name" value="RNaseH_sf"/>
</dbReference>
<evidence type="ECO:0000256" key="7">
    <source>
        <dbReference type="SAM" id="MobiDB-lite"/>
    </source>
</evidence>
<evidence type="ECO:0000259" key="9">
    <source>
        <dbReference type="PROSITE" id="PS50994"/>
    </source>
</evidence>
<dbReference type="CDD" id="cd09274">
    <property type="entry name" value="RNase_HI_RT_Ty3"/>
    <property type="match status" value="1"/>
</dbReference>
<keyword evidence="6" id="KW-0695">RNA-directed DNA polymerase</keyword>
<dbReference type="GO" id="GO:0015074">
    <property type="term" value="P:DNA integration"/>
    <property type="evidence" value="ECO:0007669"/>
    <property type="project" value="InterPro"/>
</dbReference>
<dbReference type="Pfam" id="PF03732">
    <property type="entry name" value="Retrotrans_gag"/>
    <property type="match status" value="1"/>
</dbReference>
<dbReference type="InterPro" id="IPR012337">
    <property type="entry name" value="RNaseH-like_sf"/>
</dbReference>
<dbReference type="InterPro" id="IPR005162">
    <property type="entry name" value="Retrotrans_gag_dom"/>
</dbReference>
<keyword evidence="3" id="KW-0540">Nuclease</keyword>
<dbReference type="SUPFAM" id="SSF53098">
    <property type="entry name" value="Ribonuclease H-like"/>
    <property type="match status" value="1"/>
</dbReference>
<dbReference type="InterPro" id="IPR050951">
    <property type="entry name" value="Retrovirus_Pol_polyprotein"/>
</dbReference>
<organism evidence="10">
    <name type="scientific">Tanacetum cinerariifolium</name>
    <name type="common">Dalmatian daisy</name>
    <name type="synonym">Chrysanthemum cinerariifolium</name>
    <dbReference type="NCBI Taxonomy" id="118510"/>
    <lineage>
        <taxon>Eukaryota</taxon>
        <taxon>Viridiplantae</taxon>
        <taxon>Streptophyta</taxon>
        <taxon>Embryophyta</taxon>
        <taxon>Tracheophyta</taxon>
        <taxon>Spermatophyta</taxon>
        <taxon>Magnoliopsida</taxon>
        <taxon>eudicotyledons</taxon>
        <taxon>Gunneridae</taxon>
        <taxon>Pentapetalae</taxon>
        <taxon>asterids</taxon>
        <taxon>campanulids</taxon>
        <taxon>Asterales</taxon>
        <taxon>Asteraceae</taxon>
        <taxon>Asteroideae</taxon>
        <taxon>Anthemideae</taxon>
        <taxon>Anthemidinae</taxon>
        <taxon>Tanacetum</taxon>
    </lineage>
</organism>
<protein>
    <submittedName>
        <fullName evidence="10">Retrotransposon protein, putative, Ty3-gypsy subclass</fullName>
    </submittedName>
</protein>
<evidence type="ECO:0000256" key="1">
    <source>
        <dbReference type="ARBA" id="ARBA00022679"/>
    </source>
</evidence>
<reference evidence="10" key="1">
    <citation type="journal article" date="2019" name="Sci. Rep.">
        <title>Draft genome of Tanacetum cinerariifolium, the natural source of mosquito coil.</title>
        <authorList>
            <person name="Yamashiro T."/>
            <person name="Shiraishi A."/>
            <person name="Satake H."/>
            <person name="Nakayama K."/>
        </authorList>
    </citation>
    <scope>NUCLEOTIDE SEQUENCE</scope>
</reference>
<feature type="domain" description="Reverse transcriptase" evidence="8">
    <location>
        <begin position="780"/>
        <end position="967"/>
    </location>
</feature>
<dbReference type="GO" id="GO:0016787">
    <property type="term" value="F:hydrolase activity"/>
    <property type="evidence" value="ECO:0007669"/>
    <property type="project" value="UniProtKB-KW"/>
</dbReference>
<dbReference type="PROSITE" id="PS50878">
    <property type="entry name" value="RT_POL"/>
    <property type="match status" value="1"/>
</dbReference>
<feature type="compositionally biased region" description="Polar residues" evidence="7">
    <location>
        <begin position="232"/>
        <end position="242"/>
    </location>
</feature>
<keyword evidence="5" id="KW-0378">Hydrolase</keyword>